<dbReference type="EMBL" id="PGUY01000031">
    <property type="protein sequence ID" value="PLT29949.1"/>
    <property type="molecule type" value="Genomic_DNA"/>
</dbReference>
<sequence length="262" mass="30924">MNNLDKMLELDFRYLESFTNRRDTEWGTFFYNVDQPDYYDANHAHIHKNYIDSKKVIEETIDFYHRISIIPRFYIYGLDQKQEFIAALKEQNFGYEELISPVQLWDNKLHNKKKREQVTIEEVNDLNFAEAWNIERSIPELGGEVRGDAFVEEYKCEEYTHYLLRYNGTACSTACIFEHDNQARMENVATLEEFRGRGLIGDLIGYIQEEVSRRGLTHLWVFPISEAVEKVYCKNGFETIARMRTGHAFLGGKSIQEIREGK</sequence>
<feature type="domain" description="N-acetyltransferase" evidence="1">
    <location>
        <begin position="118"/>
        <end position="256"/>
    </location>
</feature>
<dbReference type="GO" id="GO:0016747">
    <property type="term" value="F:acyltransferase activity, transferring groups other than amino-acyl groups"/>
    <property type="evidence" value="ECO:0007669"/>
    <property type="project" value="InterPro"/>
</dbReference>
<gene>
    <name evidence="2" type="ORF">CUU66_10500</name>
</gene>
<dbReference type="InterPro" id="IPR000182">
    <property type="entry name" value="GNAT_dom"/>
</dbReference>
<dbReference type="Gene3D" id="3.40.630.30">
    <property type="match status" value="1"/>
</dbReference>
<organism evidence="2 3">
    <name type="scientific">Peribacillus deserti</name>
    <dbReference type="NCBI Taxonomy" id="673318"/>
    <lineage>
        <taxon>Bacteria</taxon>
        <taxon>Bacillati</taxon>
        <taxon>Bacillota</taxon>
        <taxon>Bacilli</taxon>
        <taxon>Bacillales</taxon>
        <taxon>Bacillaceae</taxon>
        <taxon>Peribacillus</taxon>
    </lineage>
</organism>
<dbReference type="OrthoDB" id="2737536at2"/>
<comment type="caution">
    <text evidence="2">The sequence shown here is derived from an EMBL/GenBank/DDBJ whole genome shotgun (WGS) entry which is preliminary data.</text>
</comment>
<proteinExistence type="predicted"/>
<accession>A0A2N5M6G7</accession>
<reference evidence="2 3" key="1">
    <citation type="submission" date="2017-11" db="EMBL/GenBank/DDBJ databases">
        <title>Comparitive Functional Genomics of Dry Heat Resistant strains isolated from the Viking Spacecraft.</title>
        <authorList>
            <person name="Seuylemezian A."/>
            <person name="Cooper K."/>
            <person name="Vaishampayan P."/>
        </authorList>
    </citation>
    <scope>NUCLEOTIDE SEQUENCE [LARGE SCALE GENOMIC DNA]</scope>
    <source>
        <strain evidence="2 3">V1-29</strain>
    </source>
</reference>
<evidence type="ECO:0000313" key="3">
    <source>
        <dbReference type="Proteomes" id="UP000234748"/>
    </source>
</evidence>
<dbReference type="InterPro" id="IPR016181">
    <property type="entry name" value="Acyl_CoA_acyltransferase"/>
</dbReference>
<dbReference type="SUPFAM" id="SSF55729">
    <property type="entry name" value="Acyl-CoA N-acyltransferases (Nat)"/>
    <property type="match status" value="1"/>
</dbReference>
<dbReference type="RefSeq" id="WP_101641821.1">
    <property type="nucleotide sequence ID" value="NZ_PGUY01000031.1"/>
</dbReference>
<dbReference type="Proteomes" id="UP000234748">
    <property type="component" value="Unassembled WGS sequence"/>
</dbReference>
<keyword evidence="3" id="KW-1185">Reference proteome</keyword>
<dbReference type="Pfam" id="PF00583">
    <property type="entry name" value="Acetyltransf_1"/>
    <property type="match status" value="1"/>
</dbReference>
<protein>
    <submittedName>
        <fullName evidence="2">N-acetyltransferase</fullName>
    </submittedName>
</protein>
<name>A0A2N5M6G7_9BACI</name>
<evidence type="ECO:0000313" key="2">
    <source>
        <dbReference type="EMBL" id="PLT29949.1"/>
    </source>
</evidence>
<dbReference type="PROSITE" id="PS51186">
    <property type="entry name" value="GNAT"/>
    <property type="match status" value="1"/>
</dbReference>
<keyword evidence="2" id="KW-0808">Transferase</keyword>
<dbReference type="AlphaFoldDB" id="A0A2N5M6G7"/>
<dbReference type="CDD" id="cd04301">
    <property type="entry name" value="NAT_SF"/>
    <property type="match status" value="1"/>
</dbReference>
<evidence type="ECO:0000259" key="1">
    <source>
        <dbReference type="PROSITE" id="PS51186"/>
    </source>
</evidence>